<dbReference type="InterPro" id="IPR011322">
    <property type="entry name" value="N-reg_PII-like_a/b"/>
</dbReference>
<evidence type="ECO:0000313" key="3">
    <source>
        <dbReference type="Proteomes" id="UP000509301"/>
    </source>
</evidence>
<comment type="similarity">
    <text evidence="1">Belongs to the CutA family.</text>
</comment>
<gene>
    <name evidence="2" type="ORF">GWK48_02320</name>
</gene>
<dbReference type="GeneID" id="55640745"/>
<name>A0A6N0NRP2_9CREN</name>
<reference evidence="2 3" key="1">
    <citation type="submission" date="2020-02" db="EMBL/GenBank/DDBJ databases">
        <title>Comparative genome analysis reveals the metabolism and evolution of the thermophilic archaeal genus Metallosphaera.</title>
        <authorList>
            <person name="Jiang C."/>
        </authorList>
    </citation>
    <scope>NUCLEOTIDE SEQUENCE [LARGE SCALE GENOMIC DNA]</scope>
    <source>
        <strain evidence="2 3">Ric-A</strain>
    </source>
</reference>
<keyword evidence="3" id="KW-1185">Reference proteome</keyword>
<dbReference type="KEGG" id="mten:GWK48_02320"/>
<dbReference type="OrthoDB" id="8015at2157"/>
<evidence type="ECO:0000256" key="1">
    <source>
        <dbReference type="ARBA" id="ARBA00010169"/>
    </source>
</evidence>
<dbReference type="Gene3D" id="3.30.70.120">
    <property type="match status" value="1"/>
</dbReference>
<dbReference type="AlphaFoldDB" id="A0A6N0NRP2"/>
<evidence type="ECO:0000313" key="2">
    <source>
        <dbReference type="EMBL" id="QKQ99381.1"/>
    </source>
</evidence>
<dbReference type="GO" id="GO:0005507">
    <property type="term" value="F:copper ion binding"/>
    <property type="evidence" value="ECO:0007669"/>
    <property type="project" value="TreeGrafter"/>
</dbReference>
<dbReference type="Proteomes" id="UP000509301">
    <property type="component" value="Chromosome"/>
</dbReference>
<dbReference type="SUPFAM" id="SSF54913">
    <property type="entry name" value="GlnB-like"/>
    <property type="match status" value="1"/>
</dbReference>
<accession>A0A6N0NRP2</accession>
<protein>
    <submittedName>
        <fullName evidence="2">Divalent-cation tolerance protein CutA</fullName>
    </submittedName>
</protein>
<organism evidence="2 3">
    <name type="scientific">Metallosphaera tengchongensis</name>
    <dbReference type="NCBI Taxonomy" id="1532350"/>
    <lineage>
        <taxon>Archaea</taxon>
        <taxon>Thermoproteota</taxon>
        <taxon>Thermoprotei</taxon>
        <taxon>Sulfolobales</taxon>
        <taxon>Sulfolobaceae</taxon>
        <taxon>Metallosphaera</taxon>
    </lineage>
</organism>
<proteinExistence type="inferred from homology"/>
<dbReference type="GO" id="GO:0010038">
    <property type="term" value="P:response to metal ion"/>
    <property type="evidence" value="ECO:0007669"/>
    <property type="project" value="InterPro"/>
</dbReference>
<dbReference type="RefSeq" id="WP_174629238.1">
    <property type="nucleotide sequence ID" value="NZ_CP049074.1"/>
</dbReference>
<dbReference type="InterPro" id="IPR015867">
    <property type="entry name" value="N-reg_PII/ATP_PRibTrfase_C"/>
</dbReference>
<dbReference type="PANTHER" id="PTHR23419:SF8">
    <property type="entry name" value="FI09726P"/>
    <property type="match status" value="1"/>
</dbReference>
<dbReference type="EMBL" id="CP049074">
    <property type="protein sequence ID" value="QKQ99381.1"/>
    <property type="molecule type" value="Genomic_DNA"/>
</dbReference>
<dbReference type="PANTHER" id="PTHR23419">
    <property type="entry name" value="DIVALENT CATION TOLERANCE CUTA-RELATED"/>
    <property type="match status" value="1"/>
</dbReference>
<sequence>MGGEYALVLSTLSGLEKAKEIARTLVQERLAACVNIVPGLISIYRWEGRVEEDSEVLLLIKTKSELTEKLMKRLKEIHPYKVPEILTVDIDNGFKPYLDWINESVQM</sequence>
<dbReference type="Pfam" id="PF03091">
    <property type="entry name" value="CutA1"/>
    <property type="match status" value="1"/>
</dbReference>
<dbReference type="InterPro" id="IPR004323">
    <property type="entry name" value="Ion_tolerance_CutA"/>
</dbReference>